<feature type="domain" description="N-acetyltransferase" evidence="3">
    <location>
        <begin position="1"/>
        <end position="143"/>
    </location>
</feature>
<dbReference type="CDD" id="cd04301">
    <property type="entry name" value="NAT_SF"/>
    <property type="match status" value="1"/>
</dbReference>
<accession>A0A494YWY1</accession>
<dbReference type="Proteomes" id="UP000281813">
    <property type="component" value="Unassembled WGS sequence"/>
</dbReference>
<dbReference type="RefSeq" id="WP_121132439.1">
    <property type="nucleotide sequence ID" value="NZ_JBHUFK010000038.1"/>
</dbReference>
<dbReference type="Pfam" id="PF00583">
    <property type="entry name" value="Acetyltransf_1"/>
    <property type="match status" value="1"/>
</dbReference>
<evidence type="ECO:0000313" key="4">
    <source>
        <dbReference type="EMBL" id="RKQ14523.1"/>
    </source>
</evidence>
<evidence type="ECO:0000259" key="3">
    <source>
        <dbReference type="PROSITE" id="PS51186"/>
    </source>
</evidence>
<dbReference type="PANTHER" id="PTHR43877">
    <property type="entry name" value="AMINOALKYLPHOSPHONATE N-ACETYLTRANSFERASE-RELATED-RELATED"/>
    <property type="match status" value="1"/>
</dbReference>
<dbReference type="SUPFAM" id="SSF55729">
    <property type="entry name" value="Acyl-CoA N-acyltransferases (Nat)"/>
    <property type="match status" value="1"/>
</dbReference>
<dbReference type="PANTHER" id="PTHR43877:SF2">
    <property type="entry name" value="AMINOALKYLPHOSPHONATE N-ACETYLTRANSFERASE-RELATED"/>
    <property type="match status" value="1"/>
</dbReference>
<keyword evidence="5" id="KW-1185">Reference proteome</keyword>
<proteinExistence type="predicted"/>
<dbReference type="Gene3D" id="3.40.630.30">
    <property type="match status" value="1"/>
</dbReference>
<keyword evidence="1 4" id="KW-0808">Transferase</keyword>
<dbReference type="PROSITE" id="PS51186">
    <property type="entry name" value="GNAT"/>
    <property type="match status" value="1"/>
</dbReference>
<evidence type="ECO:0000256" key="2">
    <source>
        <dbReference type="ARBA" id="ARBA00023315"/>
    </source>
</evidence>
<dbReference type="InterPro" id="IPR000182">
    <property type="entry name" value="GNAT_dom"/>
</dbReference>
<keyword evidence="2" id="KW-0012">Acyltransferase</keyword>
<dbReference type="AlphaFoldDB" id="A0A494YWY1"/>
<reference evidence="4 5" key="1">
    <citation type="journal article" date="2015" name="Antonie Van Leeuwenhoek">
        <title>Oceanobacillus bengalensis sp. nov., a bacterium isolated from seawater of the Bay of Bengal.</title>
        <authorList>
            <person name="Yongchang O."/>
            <person name="Xiang W."/>
            <person name="Wang G."/>
        </authorList>
    </citation>
    <scope>NUCLEOTIDE SEQUENCE [LARGE SCALE GENOMIC DNA]</scope>
    <source>
        <strain evidence="4 5">MCCC 1K00260</strain>
    </source>
</reference>
<sequence length="143" mass="16548">MIIREAEENDIAVLTKLMTDLGYPTTEERMAQRFRRISNTPGYHTIVAELDGKVVGMAGLCEQLFYEYDGSYFRLVAFVIDSKHRRQHIGKRFLQDVEKWVATQGATTIVLNSGTRAERDAAHQFYKNMGYEEKSLGYRKQLF</sequence>
<organism evidence="4 5">
    <name type="scientific">Oceanobacillus bengalensis</name>
    <dbReference type="NCBI Taxonomy" id="1435466"/>
    <lineage>
        <taxon>Bacteria</taxon>
        <taxon>Bacillati</taxon>
        <taxon>Bacillota</taxon>
        <taxon>Bacilli</taxon>
        <taxon>Bacillales</taxon>
        <taxon>Bacillaceae</taxon>
        <taxon>Oceanobacillus</taxon>
    </lineage>
</organism>
<dbReference type="InterPro" id="IPR050832">
    <property type="entry name" value="Bact_Acetyltransf"/>
</dbReference>
<dbReference type="InterPro" id="IPR016181">
    <property type="entry name" value="Acyl_CoA_acyltransferase"/>
</dbReference>
<protein>
    <submittedName>
        <fullName evidence="4">N-acetyltransferase</fullName>
    </submittedName>
</protein>
<name>A0A494YWY1_9BACI</name>
<dbReference type="GO" id="GO:0016747">
    <property type="term" value="F:acyltransferase activity, transferring groups other than amino-acyl groups"/>
    <property type="evidence" value="ECO:0007669"/>
    <property type="project" value="InterPro"/>
</dbReference>
<evidence type="ECO:0000313" key="5">
    <source>
        <dbReference type="Proteomes" id="UP000281813"/>
    </source>
</evidence>
<dbReference type="EMBL" id="RBZO01000020">
    <property type="protein sequence ID" value="RKQ14523.1"/>
    <property type="molecule type" value="Genomic_DNA"/>
</dbReference>
<gene>
    <name evidence="4" type="ORF">D8M05_12885</name>
</gene>
<evidence type="ECO:0000256" key="1">
    <source>
        <dbReference type="ARBA" id="ARBA00022679"/>
    </source>
</evidence>
<comment type="caution">
    <text evidence="4">The sequence shown here is derived from an EMBL/GenBank/DDBJ whole genome shotgun (WGS) entry which is preliminary data.</text>
</comment>
<dbReference type="OrthoDB" id="9797826at2"/>